<dbReference type="PROSITE" id="PS50862">
    <property type="entry name" value="AA_TRNA_LIGASE_II"/>
    <property type="match status" value="1"/>
</dbReference>
<keyword evidence="2" id="KW-0547">Nucleotide-binding</keyword>
<reference evidence="7" key="1">
    <citation type="submission" date="2020-08" db="EMBL/GenBank/DDBJ databases">
        <title>Whole genome shotgun sequence of Polymorphospora rubra NBRC 101157.</title>
        <authorList>
            <person name="Komaki H."/>
            <person name="Tamura T."/>
        </authorList>
    </citation>
    <scope>NUCLEOTIDE SEQUENCE</scope>
    <source>
        <strain evidence="7">NBRC 101157</strain>
    </source>
</reference>
<protein>
    <recommendedName>
        <fullName evidence="6">Aminoacyl-transfer RNA synthetases class-II family profile domain-containing protein</fullName>
    </recommendedName>
</protein>
<keyword evidence="3" id="KW-0067">ATP-binding</keyword>
<dbReference type="GO" id="GO:0005524">
    <property type="term" value="F:ATP binding"/>
    <property type="evidence" value="ECO:0007669"/>
    <property type="project" value="UniProtKB-KW"/>
</dbReference>
<evidence type="ECO:0000313" key="8">
    <source>
        <dbReference type="Proteomes" id="UP000680866"/>
    </source>
</evidence>
<dbReference type="Proteomes" id="UP000680866">
    <property type="component" value="Chromosome"/>
</dbReference>
<dbReference type="Gene3D" id="3.30.930.10">
    <property type="entry name" value="Bira Bifunctional Protein, Domain 2"/>
    <property type="match status" value="1"/>
</dbReference>
<dbReference type="InterPro" id="IPR004364">
    <property type="entry name" value="Aa-tRNA-synt_II"/>
</dbReference>
<dbReference type="RefSeq" id="WP_212828744.1">
    <property type="nucleotide sequence ID" value="NZ_AP023359.1"/>
</dbReference>
<dbReference type="AlphaFoldDB" id="A0A810N6X3"/>
<dbReference type="PANTHER" id="PTHR22594">
    <property type="entry name" value="ASPARTYL/LYSYL-TRNA SYNTHETASE"/>
    <property type="match status" value="1"/>
</dbReference>
<evidence type="ECO:0000313" key="7">
    <source>
        <dbReference type="EMBL" id="BCJ69322.1"/>
    </source>
</evidence>
<evidence type="ECO:0000259" key="6">
    <source>
        <dbReference type="PROSITE" id="PS50862"/>
    </source>
</evidence>
<name>A0A810N6X3_9ACTN</name>
<dbReference type="KEGG" id="pry:Prubr_63430"/>
<proteinExistence type="predicted"/>
<dbReference type="SUPFAM" id="SSF55681">
    <property type="entry name" value="Class II aaRS and biotin synthetases"/>
    <property type="match status" value="1"/>
</dbReference>
<dbReference type="GO" id="GO:0006421">
    <property type="term" value="P:asparaginyl-tRNA aminoacylation"/>
    <property type="evidence" value="ECO:0007669"/>
    <property type="project" value="TreeGrafter"/>
</dbReference>
<keyword evidence="8" id="KW-1185">Reference proteome</keyword>
<organism evidence="7 8">
    <name type="scientific">Polymorphospora rubra</name>
    <dbReference type="NCBI Taxonomy" id="338584"/>
    <lineage>
        <taxon>Bacteria</taxon>
        <taxon>Bacillati</taxon>
        <taxon>Actinomycetota</taxon>
        <taxon>Actinomycetes</taxon>
        <taxon>Micromonosporales</taxon>
        <taxon>Micromonosporaceae</taxon>
        <taxon>Polymorphospora</taxon>
    </lineage>
</organism>
<dbReference type="Pfam" id="PF00152">
    <property type="entry name" value="tRNA-synt_2"/>
    <property type="match status" value="1"/>
</dbReference>
<gene>
    <name evidence="7" type="primary">asnS</name>
    <name evidence="7" type="ORF">Prubr_63430</name>
</gene>
<sequence length="334" mass="36526">MHRHEPSGSGVQLPPLWEHLAHPRTRAVMSIQNAVLAATRDLLGTEGFIELLPPVMGPVTDPGIRGSKQIDVDYYGHRYRLMTSAILYKQAALLNHERVFFVAPNIRLEPLETASTQRHLCEFHQLDVEMAGATRQDAMAMAEKIVLNAIRRVLDTAATQLGKVGRNTAALADAAAKPFTSVTHAEAVKLLHNAGCPQDEASELSWKGEALLSAIVGTPFFVTDYPKGSRGFYDRESTEVPGLLRNFDLIAGEGYGELASGSEREADYARIVLRMRETGENPAKYAWYLGMMKQGIPASAGFGIGLERLVRYIAGLESTWEASAFPKLPGIVSP</sequence>
<keyword evidence="1" id="KW-0436">Ligase</keyword>
<dbReference type="InterPro" id="IPR006195">
    <property type="entry name" value="aa-tRNA-synth_II"/>
</dbReference>
<evidence type="ECO:0000256" key="5">
    <source>
        <dbReference type="ARBA" id="ARBA00023146"/>
    </source>
</evidence>
<accession>A0A810N6X3</accession>
<dbReference type="PANTHER" id="PTHR22594:SF48">
    <property type="entry name" value="ASPARAGINYL-TRNA SYNTHETASE-RELATED PROTEIN (N-TRUNCATION)"/>
    <property type="match status" value="1"/>
</dbReference>
<evidence type="ECO:0000256" key="3">
    <source>
        <dbReference type="ARBA" id="ARBA00022840"/>
    </source>
</evidence>
<dbReference type="GO" id="GO:0004816">
    <property type="term" value="F:asparagine-tRNA ligase activity"/>
    <property type="evidence" value="ECO:0007669"/>
    <property type="project" value="TreeGrafter"/>
</dbReference>
<evidence type="ECO:0000256" key="2">
    <source>
        <dbReference type="ARBA" id="ARBA00022741"/>
    </source>
</evidence>
<keyword evidence="5" id="KW-0030">Aminoacyl-tRNA synthetase</keyword>
<dbReference type="EMBL" id="AP023359">
    <property type="protein sequence ID" value="BCJ69322.1"/>
    <property type="molecule type" value="Genomic_DNA"/>
</dbReference>
<dbReference type="NCBIfam" id="NF005052">
    <property type="entry name" value="PRK06462.1-1"/>
    <property type="match status" value="1"/>
</dbReference>
<dbReference type="InterPro" id="IPR045864">
    <property type="entry name" value="aa-tRNA-synth_II/BPL/LPL"/>
</dbReference>
<evidence type="ECO:0000256" key="4">
    <source>
        <dbReference type="ARBA" id="ARBA00022917"/>
    </source>
</evidence>
<feature type="domain" description="Aminoacyl-transfer RNA synthetases class-II family profile" evidence="6">
    <location>
        <begin position="31"/>
        <end position="334"/>
    </location>
</feature>
<evidence type="ECO:0000256" key="1">
    <source>
        <dbReference type="ARBA" id="ARBA00022598"/>
    </source>
</evidence>
<keyword evidence="4" id="KW-0648">Protein biosynthesis</keyword>